<accession>A0AAD3DUC8</accession>
<keyword evidence="2" id="KW-1185">Reference proteome</keyword>
<name>A0AAD3DUC8_9CHLO</name>
<feature type="non-terminal residue" evidence="1">
    <location>
        <position position="152"/>
    </location>
</feature>
<dbReference type="AlphaFoldDB" id="A0AAD3DUC8"/>
<evidence type="ECO:0000313" key="1">
    <source>
        <dbReference type="EMBL" id="GFR46793.1"/>
    </source>
</evidence>
<dbReference type="Proteomes" id="UP001054857">
    <property type="component" value="Unassembled WGS sequence"/>
</dbReference>
<proteinExistence type="predicted"/>
<reference evidence="1 2" key="1">
    <citation type="journal article" date="2021" name="Sci. Rep.">
        <title>Genome sequencing of the multicellular alga Astrephomene provides insights into convergent evolution of germ-soma differentiation.</title>
        <authorList>
            <person name="Yamashita S."/>
            <person name="Yamamoto K."/>
            <person name="Matsuzaki R."/>
            <person name="Suzuki S."/>
            <person name="Yamaguchi H."/>
            <person name="Hirooka S."/>
            <person name="Minakuchi Y."/>
            <person name="Miyagishima S."/>
            <person name="Kawachi M."/>
            <person name="Toyoda A."/>
            <person name="Nozaki H."/>
        </authorList>
    </citation>
    <scope>NUCLEOTIDE SEQUENCE [LARGE SCALE GENOMIC DNA]</scope>
    <source>
        <strain evidence="1 2">NIES-4017</strain>
    </source>
</reference>
<protein>
    <submittedName>
        <fullName evidence="1">Uncharacterized protein</fullName>
    </submittedName>
</protein>
<gene>
    <name evidence="1" type="ORF">Agub_g8425</name>
</gene>
<dbReference type="PANTHER" id="PTHR46310:SF7">
    <property type="entry name" value="AMIDASE 1"/>
    <property type="match status" value="1"/>
</dbReference>
<dbReference type="PANTHER" id="PTHR46310">
    <property type="entry name" value="AMIDASE 1"/>
    <property type="match status" value="1"/>
</dbReference>
<feature type="non-terminal residue" evidence="1">
    <location>
        <position position="1"/>
    </location>
</feature>
<organism evidence="1 2">
    <name type="scientific">Astrephomene gubernaculifera</name>
    <dbReference type="NCBI Taxonomy" id="47775"/>
    <lineage>
        <taxon>Eukaryota</taxon>
        <taxon>Viridiplantae</taxon>
        <taxon>Chlorophyta</taxon>
        <taxon>core chlorophytes</taxon>
        <taxon>Chlorophyceae</taxon>
        <taxon>CS clade</taxon>
        <taxon>Chlamydomonadales</taxon>
        <taxon>Astrephomenaceae</taxon>
        <taxon>Astrephomene</taxon>
    </lineage>
</organism>
<evidence type="ECO:0000313" key="2">
    <source>
        <dbReference type="Proteomes" id="UP001054857"/>
    </source>
</evidence>
<sequence length="152" mass="15278">VGGAGSPGGGVSGGDGCPEGCMESLALMASDPGVMLRAAQALGAPGSFNLRGEIVRFVVAEDLFGCCAVEYQPAALAVKRAILKWAGSEQAGAVQLCKFMAENSGGWQGLQPDELLGDIGGLPPGLAAWATAARVLRTAHLHAALPPPLQQG</sequence>
<dbReference type="EMBL" id="BMAR01000015">
    <property type="protein sequence ID" value="GFR46793.1"/>
    <property type="molecule type" value="Genomic_DNA"/>
</dbReference>
<comment type="caution">
    <text evidence="1">The sequence shown here is derived from an EMBL/GenBank/DDBJ whole genome shotgun (WGS) entry which is preliminary data.</text>
</comment>